<dbReference type="GeneID" id="42528074"/>
<evidence type="ECO:0000313" key="3">
    <source>
        <dbReference type="Proteomes" id="UP000002038"/>
    </source>
</evidence>
<reference evidence="3" key="1">
    <citation type="journal article" date="2015" name="PLoS Genet.">
        <title>The dynamic genome and transcriptome of the human fungal pathogen Blastomyces and close relative Emmonsia.</title>
        <authorList>
            <person name="Munoz J.F."/>
            <person name="Gauthier G.M."/>
            <person name="Desjardins C.A."/>
            <person name="Gallo J.E."/>
            <person name="Holder J."/>
            <person name="Sullivan T.D."/>
            <person name="Marty A.J."/>
            <person name="Carmen J.C."/>
            <person name="Chen Z."/>
            <person name="Ding L."/>
            <person name="Gujja S."/>
            <person name="Magrini V."/>
            <person name="Misas E."/>
            <person name="Mitreva M."/>
            <person name="Priest M."/>
            <person name="Saif S."/>
            <person name="Whiston E.A."/>
            <person name="Young S."/>
            <person name="Zeng Q."/>
            <person name="Goldman W.E."/>
            <person name="Mardis E.R."/>
            <person name="Taylor J.W."/>
            <person name="McEwen J.G."/>
            <person name="Clay O.K."/>
            <person name="Klein B.S."/>
            <person name="Cuomo C.A."/>
        </authorList>
    </citation>
    <scope>NUCLEOTIDE SEQUENCE [LARGE SCALE GENOMIC DNA]</scope>
    <source>
        <strain evidence="3">SLH14081</strain>
    </source>
</reference>
<gene>
    <name evidence="2" type="ORF">BDBG_03661</name>
</gene>
<organism evidence="2 3">
    <name type="scientific">Blastomyces gilchristii (strain SLH14081)</name>
    <name type="common">Blastomyces dermatitidis</name>
    <dbReference type="NCBI Taxonomy" id="559298"/>
    <lineage>
        <taxon>Eukaryota</taxon>
        <taxon>Fungi</taxon>
        <taxon>Dikarya</taxon>
        <taxon>Ascomycota</taxon>
        <taxon>Pezizomycotina</taxon>
        <taxon>Eurotiomycetes</taxon>
        <taxon>Eurotiomycetidae</taxon>
        <taxon>Onygenales</taxon>
        <taxon>Ajellomycetaceae</taxon>
        <taxon>Blastomyces</taxon>
    </lineage>
</organism>
<dbReference type="Proteomes" id="UP000002038">
    <property type="component" value="Unassembled WGS sequence"/>
</dbReference>
<proteinExistence type="predicted"/>
<dbReference type="KEGG" id="bgh:BDBG_03661"/>
<feature type="compositionally biased region" description="Basic and acidic residues" evidence="1">
    <location>
        <begin position="1"/>
        <end position="18"/>
    </location>
</feature>
<keyword evidence="3" id="KW-1185">Reference proteome</keyword>
<dbReference type="VEuPathDB" id="FungiDB:BDBG_03661"/>
<name>A0A179UKT5_BLAGS</name>
<evidence type="ECO:0000256" key="1">
    <source>
        <dbReference type="SAM" id="MobiDB-lite"/>
    </source>
</evidence>
<feature type="region of interest" description="Disordered" evidence="1">
    <location>
        <begin position="1"/>
        <end position="40"/>
    </location>
</feature>
<dbReference type="AlphaFoldDB" id="A0A179UKT5"/>
<accession>A0A179UKT5</accession>
<dbReference type="EMBL" id="GG657453">
    <property type="protein sequence ID" value="OAT07621.1"/>
    <property type="molecule type" value="Genomic_DNA"/>
</dbReference>
<dbReference type="RefSeq" id="XP_031577865.1">
    <property type="nucleotide sequence ID" value="XM_031721343.1"/>
</dbReference>
<evidence type="ECO:0000313" key="2">
    <source>
        <dbReference type="EMBL" id="OAT07621.1"/>
    </source>
</evidence>
<sequence>MDRQTIVKKKEQNRKDQNPHLFLNDSNSNSRFAVPSQRQHRKIQQGSLRVQFDGPFFVFLTFLLSDPQLPERQSTASPYVVYQSLRRDFFFSSAAGRILDTNNSGRGRRKGKGKIGDCQSNTIVFERKIAEAVVEEKGAISFRLRTALNSGVKKKKISGLLSLLLVRNRVRVFGKGKTACRPLATGILSGYKEALFCVD</sequence>
<protein>
    <submittedName>
        <fullName evidence="2">Uncharacterized protein</fullName>
    </submittedName>
</protein>